<gene>
    <name evidence="1" type="ORF">A3C89_03900</name>
</gene>
<accession>A0A1F6DF06</accession>
<dbReference type="AlphaFoldDB" id="A0A1F6DF06"/>
<organism evidence="1 2">
    <name type="scientific">Candidatus Kaiserbacteria bacterium RIFCSPHIGHO2_02_FULL_50_50</name>
    <dbReference type="NCBI Taxonomy" id="1798492"/>
    <lineage>
        <taxon>Bacteria</taxon>
        <taxon>Candidatus Kaiseribacteriota</taxon>
    </lineage>
</organism>
<evidence type="ECO:0000313" key="1">
    <source>
        <dbReference type="EMBL" id="OGG60019.1"/>
    </source>
</evidence>
<evidence type="ECO:0000313" key="2">
    <source>
        <dbReference type="Proteomes" id="UP000178794"/>
    </source>
</evidence>
<protein>
    <submittedName>
        <fullName evidence="1">Uncharacterized protein</fullName>
    </submittedName>
</protein>
<name>A0A1F6DF06_9BACT</name>
<reference evidence="1 2" key="1">
    <citation type="journal article" date="2016" name="Nat. Commun.">
        <title>Thousands of microbial genomes shed light on interconnected biogeochemical processes in an aquifer system.</title>
        <authorList>
            <person name="Anantharaman K."/>
            <person name="Brown C.T."/>
            <person name="Hug L.A."/>
            <person name="Sharon I."/>
            <person name="Castelle C.J."/>
            <person name="Probst A.J."/>
            <person name="Thomas B.C."/>
            <person name="Singh A."/>
            <person name="Wilkins M.J."/>
            <person name="Karaoz U."/>
            <person name="Brodie E.L."/>
            <person name="Williams K.H."/>
            <person name="Hubbard S.S."/>
            <person name="Banfield J.F."/>
        </authorList>
    </citation>
    <scope>NUCLEOTIDE SEQUENCE [LARGE SCALE GENOMIC DNA]</scope>
</reference>
<dbReference type="Proteomes" id="UP000178794">
    <property type="component" value="Unassembled WGS sequence"/>
</dbReference>
<sequence length="111" mass="12052">MVLNVDPKADTVLVLCIATSQVGKAQSRVALRRQNPGTIVVIQVEDTTVFPRKSAFDCNSVYSVSPEELAQKINASRISSMDMVLEEDLVNRIVAGVHLSDVVAGELKELL</sequence>
<dbReference type="EMBL" id="MFLF01000011">
    <property type="protein sequence ID" value="OGG60019.1"/>
    <property type="molecule type" value="Genomic_DNA"/>
</dbReference>
<proteinExistence type="predicted"/>
<comment type="caution">
    <text evidence="1">The sequence shown here is derived from an EMBL/GenBank/DDBJ whole genome shotgun (WGS) entry which is preliminary data.</text>
</comment>